<dbReference type="InterPro" id="IPR000859">
    <property type="entry name" value="CUB_dom"/>
</dbReference>
<sequence>MQRGFVACRTGDRFLRRRCENVDSVIGFITIKGQRERLDNFCGSQLPNQIMSNEHRMTVIFQSFGSRPPSVKGFRAIYQFVTNFGIPSGRQDPQGVCTFIYNSSEVSNGTFSTPNYPGVYPRDTECHYLFYGKSNEKIYIEFAYFDVEGVPPCLSDTASDYVEFSNFRTVDRKIPRHCGNLRPTKIESDADFFRVSFKSNDKFDGTGFEAFYQFRNNPDPFTVRQVSAVQNKQNAHRSSPVAAMLSLVLLWFLVADH</sequence>
<feature type="domain" description="CUB" evidence="3">
    <location>
        <begin position="97"/>
        <end position="215"/>
    </location>
</feature>
<evidence type="ECO:0000313" key="4">
    <source>
        <dbReference type="EMBL" id="KAK8761511.1"/>
    </source>
</evidence>
<evidence type="ECO:0000256" key="1">
    <source>
        <dbReference type="ARBA" id="ARBA00023157"/>
    </source>
</evidence>
<dbReference type="SMART" id="SM00042">
    <property type="entry name" value="CUB"/>
    <property type="match status" value="1"/>
</dbReference>
<reference evidence="4 5" key="1">
    <citation type="journal article" date="2023" name="Arcadia Sci">
        <title>De novo assembly of a long-read Amblyomma americanum tick genome.</title>
        <authorList>
            <person name="Chou S."/>
            <person name="Poskanzer K.E."/>
            <person name="Rollins M."/>
            <person name="Thuy-Boun P.S."/>
        </authorList>
    </citation>
    <scope>NUCLEOTIDE SEQUENCE [LARGE SCALE GENOMIC DNA]</scope>
    <source>
        <strain evidence="4">F_SG_1</strain>
        <tissue evidence="4">Salivary glands</tissue>
    </source>
</reference>
<dbReference type="PANTHER" id="PTHR47537">
    <property type="entry name" value="CUBILIN"/>
    <property type="match status" value="1"/>
</dbReference>
<comment type="caution">
    <text evidence="2">Lacks conserved residue(s) required for the propagation of feature annotation.</text>
</comment>
<organism evidence="4 5">
    <name type="scientific">Amblyomma americanum</name>
    <name type="common">Lone star tick</name>
    <dbReference type="NCBI Taxonomy" id="6943"/>
    <lineage>
        <taxon>Eukaryota</taxon>
        <taxon>Metazoa</taxon>
        <taxon>Ecdysozoa</taxon>
        <taxon>Arthropoda</taxon>
        <taxon>Chelicerata</taxon>
        <taxon>Arachnida</taxon>
        <taxon>Acari</taxon>
        <taxon>Parasitiformes</taxon>
        <taxon>Ixodida</taxon>
        <taxon>Ixodoidea</taxon>
        <taxon>Ixodidae</taxon>
        <taxon>Amblyomminae</taxon>
        <taxon>Amblyomma</taxon>
    </lineage>
</organism>
<evidence type="ECO:0000259" key="3">
    <source>
        <dbReference type="PROSITE" id="PS01180"/>
    </source>
</evidence>
<dbReference type="FunFam" id="2.60.120.290:FF:000058">
    <property type="entry name" value="CUB domaincontaining protein"/>
    <property type="match status" value="1"/>
</dbReference>
<dbReference type="AlphaFoldDB" id="A0AAQ4DGC1"/>
<protein>
    <recommendedName>
        <fullName evidence="3">CUB domain-containing protein</fullName>
    </recommendedName>
</protein>
<accession>A0AAQ4DGC1</accession>
<dbReference type="SUPFAM" id="SSF49854">
    <property type="entry name" value="Spermadhesin, CUB domain"/>
    <property type="match status" value="2"/>
</dbReference>
<dbReference type="GO" id="GO:0005886">
    <property type="term" value="C:plasma membrane"/>
    <property type="evidence" value="ECO:0007669"/>
    <property type="project" value="TreeGrafter"/>
</dbReference>
<name>A0AAQ4DGC1_AMBAM</name>
<keyword evidence="1" id="KW-1015">Disulfide bond</keyword>
<dbReference type="Gene3D" id="2.60.120.290">
    <property type="entry name" value="Spermadhesin, CUB domain"/>
    <property type="match status" value="2"/>
</dbReference>
<gene>
    <name evidence="4" type="ORF">V5799_027222</name>
</gene>
<dbReference type="CDD" id="cd00041">
    <property type="entry name" value="CUB"/>
    <property type="match status" value="1"/>
</dbReference>
<dbReference type="Proteomes" id="UP001321473">
    <property type="component" value="Unassembled WGS sequence"/>
</dbReference>
<keyword evidence="5" id="KW-1185">Reference proteome</keyword>
<dbReference type="InterPro" id="IPR053207">
    <property type="entry name" value="Non-NMDA_GluR_Accessory"/>
</dbReference>
<proteinExistence type="predicted"/>
<comment type="caution">
    <text evidence="4">The sequence shown here is derived from an EMBL/GenBank/DDBJ whole genome shotgun (WGS) entry which is preliminary data.</text>
</comment>
<dbReference type="InterPro" id="IPR035914">
    <property type="entry name" value="Sperma_CUB_dom_sf"/>
</dbReference>
<dbReference type="EMBL" id="JARKHS020031075">
    <property type="protein sequence ID" value="KAK8761511.1"/>
    <property type="molecule type" value="Genomic_DNA"/>
</dbReference>
<dbReference type="Pfam" id="PF00431">
    <property type="entry name" value="CUB"/>
    <property type="match status" value="2"/>
</dbReference>
<dbReference type="PROSITE" id="PS01180">
    <property type="entry name" value="CUB"/>
    <property type="match status" value="1"/>
</dbReference>
<dbReference type="PANTHER" id="PTHR47537:SF2">
    <property type="entry name" value="CUBILIN"/>
    <property type="match status" value="1"/>
</dbReference>
<evidence type="ECO:0000256" key="2">
    <source>
        <dbReference type="PROSITE-ProRule" id="PRU00059"/>
    </source>
</evidence>
<evidence type="ECO:0000313" key="5">
    <source>
        <dbReference type="Proteomes" id="UP001321473"/>
    </source>
</evidence>